<organism evidence="3 4">
    <name type="scientific">Tetrapisispora phaffii (strain ATCC 24235 / CBS 4417 / NBRC 1672 / NRRL Y-8282 / UCD 70-5)</name>
    <name type="common">Yeast</name>
    <name type="synonym">Fabospora phaffii</name>
    <dbReference type="NCBI Taxonomy" id="1071381"/>
    <lineage>
        <taxon>Eukaryota</taxon>
        <taxon>Fungi</taxon>
        <taxon>Dikarya</taxon>
        <taxon>Ascomycota</taxon>
        <taxon>Saccharomycotina</taxon>
        <taxon>Saccharomycetes</taxon>
        <taxon>Saccharomycetales</taxon>
        <taxon>Saccharomycetaceae</taxon>
        <taxon>Tetrapisispora</taxon>
    </lineage>
</organism>
<dbReference type="PANTHER" id="PTHR28174">
    <property type="entry name" value="54S RIBOSOMAL PROTEIN L36, MITOCHONDRIAL"/>
    <property type="match status" value="1"/>
</dbReference>
<reference evidence="3 4" key="1">
    <citation type="journal article" date="2011" name="Proc. Natl. Acad. Sci. U.S.A.">
        <title>Evolutionary erosion of yeast sex chromosomes by mating-type switching accidents.</title>
        <authorList>
            <person name="Gordon J.L."/>
            <person name="Armisen D."/>
            <person name="Proux-Wera E."/>
            <person name="Oheigeartaigh S.S."/>
            <person name="Byrne K.P."/>
            <person name="Wolfe K.H."/>
        </authorList>
    </citation>
    <scope>NUCLEOTIDE SEQUENCE [LARGE SCALE GENOMIC DNA]</scope>
    <source>
        <strain evidence="4">ATCC 24235 / CBS 4417 / NBRC 1672 / NRRL Y-8282 / UCD 70-5</strain>
    </source>
</reference>
<dbReference type="HOGENOM" id="CLU_130029_1_0_1"/>
<feature type="domain" description="Ribosomal protein bL31m N-terminal" evidence="2">
    <location>
        <begin position="24"/>
        <end position="83"/>
    </location>
</feature>
<dbReference type="GO" id="GO:0003735">
    <property type="term" value="F:structural constituent of ribosome"/>
    <property type="evidence" value="ECO:0007669"/>
    <property type="project" value="EnsemblFungi"/>
</dbReference>
<dbReference type="eggNOG" id="ENOG502RZ6E">
    <property type="taxonomic scope" value="Eukaryota"/>
</dbReference>
<dbReference type="RefSeq" id="XP_003683752.1">
    <property type="nucleotide sequence ID" value="XM_003683704.1"/>
</dbReference>
<dbReference type="InterPro" id="IPR034600">
    <property type="entry name" value="Ribosomal_bL31m"/>
</dbReference>
<evidence type="ECO:0000256" key="1">
    <source>
        <dbReference type="SAM" id="MobiDB-lite"/>
    </source>
</evidence>
<sequence length="196" mass="22003">MLGNFLSRRFASRVAQSGSSNMTIPKRPLKKIRLGKARPAIYYQFDVKVELSDGSVIKRRSQFPKDEIRLIQDQRNNILWNKSRTDLVVVDANAGGSMDKFKQKYSSIFNVEDSKKGMGADAIEEEVAANIVDAAKETSEKTKSVKSGKITEDSKKDEPEVEHDAFGVDDYLSILDDESSQIKSGKLAVKQRQKKK</sequence>
<dbReference type="GO" id="GO:0032543">
    <property type="term" value="P:mitochondrial translation"/>
    <property type="evidence" value="ECO:0007669"/>
    <property type="project" value="EnsemblFungi"/>
</dbReference>
<dbReference type="Pfam" id="PF21492">
    <property type="entry name" value="bL31_N"/>
    <property type="match status" value="1"/>
</dbReference>
<dbReference type="EMBL" id="HE612856">
    <property type="protein sequence ID" value="CCE61318.1"/>
    <property type="molecule type" value="Genomic_DNA"/>
</dbReference>
<dbReference type="Gene3D" id="6.20.130.10">
    <property type="match status" value="1"/>
</dbReference>
<dbReference type="InterPro" id="IPR048874">
    <property type="entry name" value="Ribosomal_bL31m_N"/>
</dbReference>
<evidence type="ECO:0000313" key="4">
    <source>
        <dbReference type="Proteomes" id="UP000005666"/>
    </source>
</evidence>
<feature type="region of interest" description="Disordered" evidence="1">
    <location>
        <begin position="138"/>
        <end position="162"/>
    </location>
</feature>
<dbReference type="OrthoDB" id="5587740at2759"/>
<evidence type="ECO:0000259" key="2">
    <source>
        <dbReference type="Pfam" id="PF21492"/>
    </source>
</evidence>
<proteinExistence type="predicted"/>
<protein>
    <recommendedName>
        <fullName evidence="2">Ribosomal protein bL31m N-terminal domain-containing protein</fullName>
    </recommendedName>
</protein>
<gene>
    <name evidence="3" type="primary">TPHA0A02360</name>
    <name evidence="3" type="ordered locus">TPHA_0A02360</name>
</gene>
<dbReference type="GeneID" id="11532629"/>
<dbReference type="OMA" id="RRSQFPK"/>
<dbReference type="STRING" id="1071381.G8BN40"/>
<name>G8BN40_TETPH</name>
<accession>G8BN40</accession>
<dbReference type="AlphaFoldDB" id="G8BN40"/>
<dbReference type="PANTHER" id="PTHR28174:SF1">
    <property type="entry name" value="LARGE RIBOSOMAL SUBUNIT PROTEIN BL31M"/>
    <property type="match status" value="1"/>
</dbReference>
<dbReference type="Proteomes" id="UP000005666">
    <property type="component" value="Chromosome 1"/>
</dbReference>
<keyword evidence="4" id="KW-1185">Reference proteome</keyword>
<evidence type="ECO:0000313" key="3">
    <source>
        <dbReference type="EMBL" id="CCE61318.1"/>
    </source>
</evidence>
<dbReference type="KEGG" id="tpf:TPHA_0A02360"/>
<dbReference type="GO" id="GO:0005762">
    <property type="term" value="C:mitochondrial large ribosomal subunit"/>
    <property type="evidence" value="ECO:0007669"/>
    <property type="project" value="EnsemblFungi"/>
</dbReference>